<dbReference type="PROSITE" id="PS00678">
    <property type="entry name" value="WD_REPEATS_1"/>
    <property type="match status" value="1"/>
</dbReference>
<dbReference type="SUPFAM" id="SSF50998">
    <property type="entry name" value="Quinoprotein alcohol dehydrogenase-like"/>
    <property type="match status" value="1"/>
</dbReference>
<dbReference type="PROSITE" id="PS50294">
    <property type="entry name" value="WD_REPEATS_REGION"/>
    <property type="match status" value="1"/>
</dbReference>
<evidence type="ECO:0000256" key="4">
    <source>
        <dbReference type="SAM" id="MobiDB-lite"/>
    </source>
</evidence>
<dbReference type="InterPro" id="IPR031359">
    <property type="entry name" value="NACHT_N"/>
</dbReference>
<dbReference type="SUPFAM" id="SSF52540">
    <property type="entry name" value="P-loop containing nucleoside triphosphate hydrolases"/>
    <property type="match status" value="1"/>
</dbReference>
<dbReference type="Proteomes" id="UP001642720">
    <property type="component" value="Unassembled WGS sequence"/>
</dbReference>
<organism evidence="6 7">
    <name type="scientific">Trichoderma ghanense</name>
    <dbReference type="NCBI Taxonomy" id="65468"/>
    <lineage>
        <taxon>Eukaryota</taxon>
        <taxon>Fungi</taxon>
        <taxon>Dikarya</taxon>
        <taxon>Ascomycota</taxon>
        <taxon>Pezizomycotina</taxon>
        <taxon>Sordariomycetes</taxon>
        <taxon>Hypocreomycetidae</taxon>
        <taxon>Hypocreales</taxon>
        <taxon>Hypocreaceae</taxon>
        <taxon>Trichoderma</taxon>
    </lineage>
</organism>
<feature type="region of interest" description="Disordered" evidence="4">
    <location>
        <begin position="14"/>
        <end position="36"/>
    </location>
</feature>
<dbReference type="RefSeq" id="XP_073556617.1">
    <property type="nucleotide sequence ID" value="XM_073705069.1"/>
</dbReference>
<dbReference type="Gene3D" id="3.40.50.300">
    <property type="entry name" value="P-loop containing nucleotide triphosphate hydrolases"/>
    <property type="match status" value="1"/>
</dbReference>
<dbReference type="Pfam" id="PF24883">
    <property type="entry name" value="NPHP3_N"/>
    <property type="match status" value="1"/>
</dbReference>
<dbReference type="SMART" id="SM00320">
    <property type="entry name" value="WD40"/>
    <property type="match status" value="6"/>
</dbReference>
<proteinExistence type="predicted"/>
<evidence type="ECO:0000259" key="5">
    <source>
        <dbReference type="PROSITE" id="PS50837"/>
    </source>
</evidence>
<name>A0ABY2GXW7_9HYPO</name>
<keyword evidence="7" id="KW-1185">Reference proteome</keyword>
<dbReference type="Pfam" id="PF00400">
    <property type="entry name" value="WD40"/>
    <property type="match status" value="1"/>
</dbReference>
<dbReference type="SUPFAM" id="SSF50978">
    <property type="entry name" value="WD40 repeat-like"/>
    <property type="match status" value="1"/>
</dbReference>
<dbReference type="InterPro" id="IPR011047">
    <property type="entry name" value="Quinoprotein_ADH-like_sf"/>
</dbReference>
<dbReference type="PROSITE" id="PS50837">
    <property type="entry name" value="NACHT"/>
    <property type="match status" value="1"/>
</dbReference>
<dbReference type="PANTHER" id="PTHR10039:SF5">
    <property type="entry name" value="NACHT DOMAIN-CONTAINING PROTEIN"/>
    <property type="match status" value="1"/>
</dbReference>
<dbReference type="Gene3D" id="2.130.10.10">
    <property type="entry name" value="YVTN repeat-like/Quinoprotein amine dehydrogenase"/>
    <property type="match status" value="3"/>
</dbReference>
<keyword evidence="1 3" id="KW-0853">WD repeat</keyword>
<evidence type="ECO:0000256" key="2">
    <source>
        <dbReference type="ARBA" id="ARBA00022737"/>
    </source>
</evidence>
<comment type="caution">
    <text evidence="6">The sequence shown here is derived from an EMBL/GenBank/DDBJ whole genome shotgun (WGS) entry which is preliminary data.</text>
</comment>
<dbReference type="InterPro" id="IPR027417">
    <property type="entry name" value="P-loop_NTPase"/>
</dbReference>
<feature type="repeat" description="WD" evidence="3">
    <location>
        <begin position="996"/>
        <end position="1025"/>
    </location>
</feature>
<reference evidence="6 7" key="1">
    <citation type="submission" date="2018-01" db="EMBL/GenBank/DDBJ databases">
        <title>Genome characterization of the sugarcane-associated fungus Trichoderma ghanense CCMA-1212 and their application in lignocelulose bioconversion.</title>
        <authorList>
            <person name="Steindorff A.S."/>
            <person name="Mendes T.D."/>
            <person name="Vilela E.S.D."/>
            <person name="Rodrigues D.S."/>
            <person name="Formighieri E.F."/>
            <person name="Melo I.S."/>
            <person name="Favaro L.C.L."/>
        </authorList>
    </citation>
    <scope>NUCLEOTIDE SEQUENCE [LARGE SCALE GENOMIC DNA]</scope>
    <source>
        <strain evidence="6 7">CCMA-1212</strain>
    </source>
</reference>
<dbReference type="PROSITE" id="PS50082">
    <property type="entry name" value="WD_REPEATS_2"/>
    <property type="match status" value="2"/>
</dbReference>
<dbReference type="InterPro" id="IPR056884">
    <property type="entry name" value="NPHP3-like_N"/>
</dbReference>
<evidence type="ECO:0000256" key="1">
    <source>
        <dbReference type="ARBA" id="ARBA00022574"/>
    </source>
</evidence>
<dbReference type="InterPro" id="IPR015943">
    <property type="entry name" value="WD40/YVTN_repeat-like_dom_sf"/>
</dbReference>
<dbReference type="InterPro" id="IPR001680">
    <property type="entry name" value="WD40_rpt"/>
</dbReference>
<dbReference type="PANTHER" id="PTHR10039">
    <property type="entry name" value="AMELOGENIN"/>
    <property type="match status" value="1"/>
</dbReference>
<gene>
    <name evidence="6" type="ORF">CCMA1212_007911</name>
</gene>
<accession>A0ABY2GXW7</accession>
<sequence length="1481" mass="167530">MPRRSISAFFKRLQPKKGGSKGSRLSTPGNILPAVSPPAELSTLTAITQTDDEGKVASCPQELWDEAYDQLKTEETKLLQVYEVILTNTLNDQNGVNVNSIKANGDERRAQLLLVIEAAQKKMHTEARVKETMGEGMKIVNSVRYIITAAVQAAPQAALPWSLVTMSLDILQNPLKQHQRNTEGISYTTKRMEWYWSLSNDLFDRAGPTNPSITPNMRNALLSRLRELYKKIILFQVKSICSYYRNRGLQLLREFAMVDDWEESLKEIRVLEQDFQSDCTAYMGLERTSLSHQIKDCLENLVALQVKGLEQQDRDCLRDLYITNPRNDRKRLLEAKGGLLPDSFNWVMESATFQQWHREKQTNLLWIKGDPGKGKTMIICGLSEELESMAPSPDLLSYFFCQGTDPNFNSATAVLRGLIYLLAIQRPSLISHLQEEYKNVGSRTLFDGVNAWVTLSGTLRRMLQDPALESACLVLDALDECDSGRKYLLDLIVESTSVAPQVKWILSSRNSPDIEAKLLKCQTAVVIDLESNDGHVADSVDAYVRAKIQQLNLIQDNEDLRANLHRAIIDKSNGTFLWAALVFKEIEELRTYDDDGEVLELLQDIPSGLVALYDRMVDQIDQLSRNDQQRCRNLLAVMATAYQPLSLETLPIMAGLKDRLARSEPLKTLIKTCGSFLTVRDNVVYFVHQSAKDYLVGEGHHRIFQPVPEAVHRDLFRLSLEALEKPGRLRPNIYSLPYPGVKTHEVSVPQPDPLAGIEYCCMYWLRHFCDGFFGAQAVIMDDIREGVDSILTFVKTHFLHWIEILSLLRNIQAGVVSLQCLVKNLSHHLDTYDSFEFFQDAARFMLHNRSILEIAPLQTYVSALIFSPTQSPVRLHFKNTLSWIKRLPKVDDDWGPCLNTLYASGVQAVAFSRDSLRLTASFYNGRGRSWDIATGDLIRDLEFSSVDCPSSTFSEDRKLLAVSSEKKTTVWDIEHGDLIHELDVDCPSYSMPRTFFSTDNQFLATIIGDESLKIWDLSTGLLLRQIPSESPHRPLAISRDFKLLATGTFKHIATEEWKAIQISDVATNNIVYELEVETSFFDDVTVFSKDLAYLVSAGKAVQVWHLPSGAEPIIMTNCEKCLDSAVFSDDTSLLALGFRDGDVEVWNLAGKVKIGSYRGHTNMFYSMAFSADAKLLATASSDETVKIWAIDLCSIHVDDPPENLRDNCKFKSTALSDDRDYVAYDSDEGNINVWHRHKDRQLPGVRRSRPLPRENAEGISLWLWQGKPVISRDSRLIALECIFSAGQFCERLHQIEVWDIDLRPIAQIPLRKWIDSHVDMAFLPDGEFLAAAHRHGEITAITIWRIETGELVSVFNTSGQVRFYFQQAGLYLATQIGCYSICRSDSEDPSSIHFTPTHHFPGFGYYLISSENTIAEDWVSWNGKGMIWLPVDFRPRECGSFSAVESEVVIGTARRDFITMEFEEPPAELGDWTPWTSSGSL</sequence>
<keyword evidence="2" id="KW-0677">Repeat</keyword>
<dbReference type="InterPro" id="IPR036322">
    <property type="entry name" value="WD40_repeat_dom_sf"/>
</dbReference>
<dbReference type="EMBL" id="PPTA01000011">
    <property type="protein sequence ID" value="TFB00416.1"/>
    <property type="molecule type" value="Genomic_DNA"/>
</dbReference>
<dbReference type="InterPro" id="IPR007111">
    <property type="entry name" value="NACHT_NTPase"/>
</dbReference>
<evidence type="ECO:0000256" key="3">
    <source>
        <dbReference type="PROSITE-ProRule" id="PRU00221"/>
    </source>
</evidence>
<feature type="repeat" description="WD" evidence="3">
    <location>
        <begin position="1157"/>
        <end position="1188"/>
    </location>
</feature>
<dbReference type="GeneID" id="300579519"/>
<evidence type="ECO:0000313" key="6">
    <source>
        <dbReference type="EMBL" id="TFB00416.1"/>
    </source>
</evidence>
<evidence type="ECO:0000313" key="7">
    <source>
        <dbReference type="Proteomes" id="UP001642720"/>
    </source>
</evidence>
<feature type="domain" description="NACHT" evidence="5">
    <location>
        <begin position="363"/>
        <end position="515"/>
    </location>
</feature>
<dbReference type="Pfam" id="PF17100">
    <property type="entry name" value="NACHT_N"/>
    <property type="match status" value="1"/>
</dbReference>
<protein>
    <recommendedName>
        <fullName evidence="5">NACHT domain-containing protein</fullName>
    </recommendedName>
</protein>
<dbReference type="InterPro" id="IPR019775">
    <property type="entry name" value="WD40_repeat_CS"/>
</dbReference>